<dbReference type="EMBL" id="JAELUQ010000008">
    <property type="protein sequence ID" value="KAG7409477.1"/>
    <property type="molecule type" value="Genomic_DNA"/>
</dbReference>
<organism evidence="1 2">
    <name type="scientific">Fusarium oxysporum f. sp. rapae</name>
    <dbReference type="NCBI Taxonomy" id="485398"/>
    <lineage>
        <taxon>Eukaryota</taxon>
        <taxon>Fungi</taxon>
        <taxon>Dikarya</taxon>
        <taxon>Ascomycota</taxon>
        <taxon>Pezizomycotina</taxon>
        <taxon>Sordariomycetes</taxon>
        <taxon>Hypocreomycetidae</taxon>
        <taxon>Hypocreales</taxon>
        <taxon>Nectriaceae</taxon>
        <taxon>Fusarium</taxon>
        <taxon>Fusarium oxysporum species complex</taxon>
    </lineage>
</organism>
<evidence type="ECO:0000313" key="1">
    <source>
        <dbReference type="EMBL" id="KAG7409477.1"/>
    </source>
</evidence>
<reference evidence="1" key="1">
    <citation type="submission" date="2021-04" db="EMBL/GenBank/DDBJ databases">
        <title>First draft genome resource for Brassicaceae pathogens Fusarium oxysporum f. sp. raphani and Fusarium oxysporum f. sp. rapae.</title>
        <authorList>
            <person name="Asai S."/>
        </authorList>
    </citation>
    <scope>NUCLEOTIDE SEQUENCE</scope>
    <source>
        <strain evidence="1">Tf1208</strain>
    </source>
</reference>
<gene>
    <name evidence="1" type="primary">ATR7-0</name>
    <name evidence="1" type="ORF">Forpe1208_v011186</name>
</gene>
<protein>
    <submittedName>
        <fullName evidence="1">Short-chain dehydrogenase/reductase ATR7</fullName>
    </submittedName>
</protein>
<proteinExistence type="predicted"/>
<comment type="caution">
    <text evidence="1">The sequence shown here is derived from an EMBL/GenBank/DDBJ whole genome shotgun (WGS) entry which is preliminary data.</text>
</comment>
<name>A0A8J5U4B2_FUSOX</name>
<sequence length="73" mass="8454">MATGLRASWAEFVDYALVYSGTAKQNRRIEDYGKDTSATSGKGRWTIQTILTLSSRYTELEEQYAEIRRSWLR</sequence>
<evidence type="ECO:0000313" key="2">
    <source>
        <dbReference type="Proteomes" id="UP000694050"/>
    </source>
</evidence>
<accession>A0A8J5U4B2</accession>
<dbReference type="AlphaFoldDB" id="A0A8J5U4B2"/>
<dbReference type="Proteomes" id="UP000694050">
    <property type="component" value="Unassembled WGS sequence"/>
</dbReference>